<keyword evidence="1" id="KW-0472">Membrane</keyword>
<dbReference type="Proteomes" id="UP001341840">
    <property type="component" value="Unassembled WGS sequence"/>
</dbReference>
<keyword evidence="1" id="KW-0812">Transmembrane</keyword>
<proteinExistence type="predicted"/>
<accession>A0ABU6ZCX7</accession>
<organism evidence="2 3">
    <name type="scientific">Stylosanthes scabra</name>
    <dbReference type="NCBI Taxonomy" id="79078"/>
    <lineage>
        <taxon>Eukaryota</taxon>
        <taxon>Viridiplantae</taxon>
        <taxon>Streptophyta</taxon>
        <taxon>Embryophyta</taxon>
        <taxon>Tracheophyta</taxon>
        <taxon>Spermatophyta</taxon>
        <taxon>Magnoliopsida</taxon>
        <taxon>eudicotyledons</taxon>
        <taxon>Gunneridae</taxon>
        <taxon>Pentapetalae</taxon>
        <taxon>rosids</taxon>
        <taxon>fabids</taxon>
        <taxon>Fabales</taxon>
        <taxon>Fabaceae</taxon>
        <taxon>Papilionoideae</taxon>
        <taxon>50 kb inversion clade</taxon>
        <taxon>dalbergioids sensu lato</taxon>
        <taxon>Dalbergieae</taxon>
        <taxon>Pterocarpus clade</taxon>
        <taxon>Stylosanthes</taxon>
    </lineage>
</organism>
<sequence length="107" mass="12031">MLERGGDYAYIDAFHLILHPCYSVDAISRRLAKTLDFEIKRGCRKGGELACFSIHLTIFFQFADKYRGSYSNGLKPVVLCACSIALTLAMRMGFFGVLQGYQEPHLS</sequence>
<evidence type="ECO:0000313" key="2">
    <source>
        <dbReference type="EMBL" id="MED6219806.1"/>
    </source>
</evidence>
<gene>
    <name evidence="2" type="ORF">PIB30_039101</name>
</gene>
<protein>
    <submittedName>
        <fullName evidence="2">Uncharacterized protein</fullName>
    </submittedName>
</protein>
<reference evidence="2 3" key="1">
    <citation type="journal article" date="2023" name="Plants (Basel)">
        <title>Bridging the Gap: Combining Genomics and Transcriptomics Approaches to Understand Stylosanthes scabra, an Orphan Legume from the Brazilian Caatinga.</title>
        <authorList>
            <person name="Ferreira-Neto J.R.C."/>
            <person name="da Silva M.D."/>
            <person name="Binneck E."/>
            <person name="de Melo N.F."/>
            <person name="da Silva R.H."/>
            <person name="de Melo A.L.T.M."/>
            <person name="Pandolfi V."/>
            <person name="Bustamante F.O."/>
            <person name="Brasileiro-Vidal A.C."/>
            <person name="Benko-Iseppon A.M."/>
        </authorList>
    </citation>
    <scope>NUCLEOTIDE SEQUENCE [LARGE SCALE GENOMIC DNA]</scope>
    <source>
        <tissue evidence="2">Leaves</tissue>
    </source>
</reference>
<evidence type="ECO:0000313" key="3">
    <source>
        <dbReference type="Proteomes" id="UP001341840"/>
    </source>
</evidence>
<dbReference type="EMBL" id="JASCZI010272065">
    <property type="protein sequence ID" value="MED6219806.1"/>
    <property type="molecule type" value="Genomic_DNA"/>
</dbReference>
<evidence type="ECO:0000256" key="1">
    <source>
        <dbReference type="SAM" id="Phobius"/>
    </source>
</evidence>
<comment type="caution">
    <text evidence="2">The sequence shown here is derived from an EMBL/GenBank/DDBJ whole genome shotgun (WGS) entry which is preliminary data.</text>
</comment>
<name>A0ABU6ZCX7_9FABA</name>
<keyword evidence="3" id="KW-1185">Reference proteome</keyword>
<keyword evidence="1" id="KW-1133">Transmembrane helix</keyword>
<feature type="transmembrane region" description="Helical" evidence="1">
    <location>
        <begin position="77"/>
        <end position="98"/>
    </location>
</feature>